<dbReference type="PANTHER" id="PTHR15337">
    <property type="entry name" value="ANTERIOR GRADIENT PROTEIN-RELATED"/>
    <property type="match status" value="1"/>
</dbReference>
<dbReference type="RefSeq" id="WP_099290520.1">
    <property type="nucleotide sequence ID" value="NZ_JACOOH010000006.1"/>
</dbReference>
<evidence type="ECO:0000259" key="3">
    <source>
        <dbReference type="PROSITE" id="PS51352"/>
    </source>
</evidence>
<dbReference type="Proteomes" id="UP000646484">
    <property type="component" value="Unassembled WGS sequence"/>
</dbReference>
<keyword evidence="5" id="KW-1185">Reference proteome</keyword>
<dbReference type="Pfam" id="PF00085">
    <property type="entry name" value="Thioredoxin"/>
    <property type="match status" value="1"/>
</dbReference>
<dbReference type="InterPro" id="IPR017937">
    <property type="entry name" value="Thioredoxin_CS"/>
</dbReference>
<dbReference type="InterPro" id="IPR036249">
    <property type="entry name" value="Thioredoxin-like_sf"/>
</dbReference>
<accession>A0ABR7D2K2</accession>
<dbReference type="InterPro" id="IPR051099">
    <property type="entry name" value="AGR/TXD"/>
</dbReference>
<dbReference type="EMBL" id="JACOOH010000006">
    <property type="protein sequence ID" value="MBC5622157.1"/>
    <property type="molecule type" value="Genomic_DNA"/>
</dbReference>
<name>A0ABR7D2K2_9BACT</name>
<dbReference type="SUPFAM" id="SSF52833">
    <property type="entry name" value="Thioredoxin-like"/>
    <property type="match status" value="1"/>
</dbReference>
<feature type="domain" description="Thioredoxin" evidence="3">
    <location>
        <begin position="6"/>
        <end position="135"/>
    </location>
</feature>
<organism evidence="4 5">
    <name type="scientific">Butyricimonas hominis</name>
    <dbReference type="NCBI Taxonomy" id="2763032"/>
    <lineage>
        <taxon>Bacteria</taxon>
        <taxon>Pseudomonadati</taxon>
        <taxon>Bacteroidota</taxon>
        <taxon>Bacteroidia</taxon>
        <taxon>Bacteroidales</taxon>
        <taxon>Odoribacteraceae</taxon>
        <taxon>Butyricimonas</taxon>
    </lineage>
</organism>
<dbReference type="PANTHER" id="PTHR15337:SF11">
    <property type="entry name" value="THIOREDOXIN DOMAIN-CONTAINING PROTEIN"/>
    <property type="match status" value="1"/>
</dbReference>
<dbReference type="PROSITE" id="PS51352">
    <property type="entry name" value="THIOREDOXIN_2"/>
    <property type="match status" value="1"/>
</dbReference>
<dbReference type="InterPro" id="IPR013766">
    <property type="entry name" value="Thioredoxin_domain"/>
</dbReference>
<reference evidence="4 5" key="1">
    <citation type="submission" date="2020-08" db="EMBL/GenBank/DDBJ databases">
        <title>Genome public.</title>
        <authorList>
            <person name="Liu C."/>
            <person name="Sun Q."/>
        </authorList>
    </citation>
    <scope>NUCLEOTIDE SEQUENCE [LARGE SCALE GENOMIC DNA]</scope>
    <source>
        <strain evidence="4 5">NSJ-56</strain>
    </source>
</reference>
<dbReference type="PROSITE" id="PS00194">
    <property type="entry name" value="THIOREDOXIN_1"/>
    <property type="match status" value="1"/>
</dbReference>
<keyword evidence="2" id="KW-0676">Redox-active center</keyword>
<dbReference type="Gene3D" id="3.40.30.10">
    <property type="entry name" value="Glutaredoxin"/>
    <property type="match status" value="1"/>
</dbReference>
<evidence type="ECO:0000313" key="5">
    <source>
        <dbReference type="Proteomes" id="UP000646484"/>
    </source>
</evidence>
<comment type="caution">
    <text evidence="4">The sequence shown here is derived from an EMBL/GenBank/DDBJ whole genome shotgun (WGS) entry which is preliminary data.</text>
</comment>
<proteinExistence type="predicted"/>
<evidence type="ECO:0000313" key="4">
    <source>
        <dbReference type="EMBL" id="MBC5622157.1"/>
    </source>
</evidence>
<protein>
    <submittedName>
        <fullName evidence="4">Thioredoxin fold domain-containing protein</fullName>
    </submittedName>
</protein>
<evidence type="ECO:0000256" key="1">
    <source>
        <dbReference type="ARBA" id="ARBA00022729"/>
    </source>
</evidence>
<gene>
    <name evidence="4" type="ORF">H8S64_13715</name>
</gene>
<keyword evidence="1" id="KW-0732">Signal</keyword>
<evidence type="ECO:0000256" key="2">
    <source>
        <dbReference type="ARBA" id="ARBA00023284"/>
    </source>
</evidence>
<sequence>MRRFVLFIVFFAACIAVRGQGGVNFEILTFEEALTKAKAENKLLFVDCYTTWCGPCKLMSEKVFPDAKVGEFFNPRFVAVKFDMEKEEGKKFGQKYNVAAYPTFFLILPDGSIQHKISGAYEADEFIRLVKEGIEGTESLGNWEEKFRTGDRDKAFLFQYLQKLNKFNEWSKAVVVVDELLKVASDEEKVSKDYWFIFGNSQLSPSDSKAFKFLRDKRERFYVAIGREEVDKRLGEDLCNEILAIMGGEMVNVGSKRLKAIEKELKKMKLVNEKSLLASLEIAKVVEGGDIDELLDVCEKEIPILQGDSQLALWVLFRLAGPFLQYQDCPLASATPAQKARWEKIIQLKKNN</sequence>